<keyword evidence="1" id="KW-0175">Coiled coil</keyword>
<dbReference type="RefSeq" id="XP_001737834.1">
    <property type="nucleotide sequence ID" value="XM_001737782.1"/>
</dbReference>
<dbReference type="EMBL" id="DS549356">
    <property type="protein sequence ID" value="EDR25925.1"/>
    <property type="molecule type" value="Genomic_DNA"/>
</dbReference>
<dbReference type="GO" id="GO:0032440">
    <property type="term" value="F:2-alkenal reductase [NAD(P)H] activity"/>
    <property type="evidence" value="ECO:0007669"/>
    <property type="project" value="UniProtKB-EC"/>
</dbReference>
<dbReference type="GeneID" id="5882888"/>
<dbReference type="KEGG" id="edi:EDI_044810"/>
<keyword evidence="3" id="KW-0560">Oxidoreductase</keyword>
<sequence length="449" mass="52274">MTETTVTLKYNNDVIDVIAENTKGYLNSFKVTLKHETNTYSGVLRLFGKVTPQSITKVSKIMYLGDSTIIIFLFLDGRQEEIRLRNENLMSSKSIKKFAIYNTEEIDEEEKKKEKVIRQQTENNDSIPSSLEQGDDLSQQKVQEINENNDLDYLLNELNELKIQINKLNNSIIKNTSSLVEIKESQIKDKTSTEEIQTKQNNKINELEQEILLKCDELYFNEKLDSINVKIKDLTNSIYQTIQNNSHELSSFQENKLEEIQVINNNKIEQQNKNYEDLSHQLSEIQQHISSLEYEFDDIQEILKKQINSSQLINELIKTDKKIEEEKQEEKEINLTKQNEKKKEGCSQNNQFIFILSNLENLIEKLNNDISSFNCIDFWEGVKREIIPNYIILVDDQLIKLNRDTIRSLYPSIPIICATSNQEEEDLSILKYTSLNSLCSSLIEKVTSL</sequence>
<dbReference type="Proteomes" id="UP000008076">
    <property type="component" value="Unassembled WGS sequence"/>
</dbReference>
<evidence type="ECO:0000313" key="4">
    <source>
        <dbReference type="Proteomes" id="UP000008076"/>
    </source>
</evidence>
<protein>
    <submittedName>
        <fullName evidence="3">Spindle assembly checkpoint component MAD1, putative</fullName>
        <ecNumber evidence="3">1.3.1.74</ecNumber>
    </submittedName>
</protein>
<proteinExistence type="predicted"/>
<evidence type="ECO:0000256" key="1">
    <source>
        <dbReference type="SAM" id="Coils"/>
    </source>
</evidence>
<dbReference type="AlphaFoldDB" id="B0EHY1"/>
<organism evidence="4">
    <name type="scientific">Entamoeba dispar (strain ATCC PRA-260 / SAW760)</name>
    <dbReference type="NCBI Taxonomy" id="370354"/>
    <lineage>
        <taxon>Eukaryota</taxon>
        <taxon>Amoebozoa</taxon>
        <taxon>Evosea</taxon>
        <taxon>Archamoebae</taxon>
        <taxon>Mastigamoebida</taxon>
        <taxon>Entamoebidae</taxon>
        <taxon>Entamoeba</taxon>
    </lineage>
</organism>
<dbReference type="OrthoDB" id="29639at2759"/>
<name>B0EHY1_ENTDS</name>
<evidence type="ECO:0000313" key="3">
    <source>
        <dbReference type="EMBL" id="EDR25925.1"/>
    </source>
</evidence>
<reference evidence="4" key="1">
    <citation type="submission" date="2007-12" db="EMBL/GenBank/DDBJ databases">
        <title>Annotation of Entamoeba dispar SAW760.</title>
        <authorList>
            <person name="Lorenzi H."/>
            <person name="Inman J."/>
            <person name="Schobel S."/>
            <person name="Amedeo P."/>
            <person name="Caler E."/>
        </authorList>
    </citation>
    <scope>NUCLEOTIDE SEQUENCE [LARGE SCALE GENOMIC DNA]</scope>
    <source>
        <strain evidence="4">ATCC PRA-260 / SAW760</strain>
    </source>
</reference>
<evidence type="ECO:0000256" key="2">
    <source>
        <dbReference type="SAM" id="MobiDB-lite"/>
    </source>
</evidence>
<dbReference type="eggNOG" id="ENOG502REY1">
    <property type="taxonomic scope" value="Eukaryota"/>
</dbReference>
<gene>
    <name evidence="3" type="ORF">EDI_044810</name>
</gene>
<feature type="coiled-coil region" evidence="1">
    <location>
        <begin position="151"/>
        <end position="210"/>
    </location>
</feature>
<dbReference type="EC" id="1.3.1.74" evidence="3"/>
<dbReference type="OMA" id="EIKQWHE"/>
<feature type="compositionally biased region" description="Polar residues" evidence="2">
    <location>
        <begin position="118"/>
        <end position="136"/>
    </location>
</feature>
<feature type="region of interest" description="Disordered" evidence="2">
    <location>
        <begin position="111"/>
        <end position="136"/>
    </location>
</feature>
<keyword evidence="4" id="KW-1185">Reference proteome</keyword>
<accession>B0EHY1</accession>
<feature type="coiled-coil region" evidence="1">
    <location>
        <begin position="265"/>
        <end position="376"/>
    </location>
</feature>
<dbReference type="VEuPathDB" id="AmoebaDB:EDI_044810"/>